<dbReference type="InterPro" id="IPR008030">
    <property type="entry name" value="NmrA-like"/>
</dbReference>
<sequence>MKFTIVGSLGNIGKPLTQKLISEGHEVTVITSSIERQTEIEQLGANAAIGSVNDAQFLEKTFKGADAVFSMTPPNMGGSNIIINTTNAGKALASAIQKSGIKRVVMLSSIGADLPNGTGPIQALHNIESVFNELKDVAITYLRAGYFYTNFYASVPMIKNMGILGGNMQNTTLLPLVHPTDIAVAVAEELQKIATENNIRYIISDIKTPEELATIIGSAINKPLLWTSFTDEQNLNGMLQAGVPVEISELYTEMGRALRNGIIQNDFVLSGSPVYGSVKAEEFAKEFANQF</sequence>
<protein>
    <submittedName>
        <fullName evidence="2">NAD(P)H-binding protein</fullName>
    </submittedName>
</protein>
<dbReference type="SUPFAM" id="SSF51735">
    <property type="entry name" value="NAD(P)-binding Rossmann-fold domains"/>
    <property type="match status" value="1"/>
</dbReference>
<dbReference type="Proteomes" id="UP001242368">
    <property type="component" value="Unassembled WGS sequence"/>
</dbReference>
<dbReference type="PANTHER" id="PTHR43162">
    <property type="match status" value="1"/>
</dbReference>
<accession>A0ABT8CT75</accession>
<gene>
    <name evidence="2" type="ORF">QW060_06800</name>
</gene>
<evidence type="ECO:0000313" key="3">
    <source>
        <dbReference type="Proteomes" id="UP001242368"/>
    </source>
</evidence>
<keyword evidence="3" id="KW-1185">Reference proteome</keyword>
<dbReference type="RefSeq" id="WP_290362890.1">
    <property type="nucleotide sequence ID" value="NZ_JAUFQU010000001.1"/>
</dbReference>
<comment type="caution">
    <text evidence="2">The sequence shown here is derived from an EMBL/GenBank/DDBJ whole genome shotgun (WGS) entry which is preliminary data.</text>
</comment>
<evidence type="ECO:0000259" key="1">
    <source>
        <dbReference type="Pfam" id="PF05368"/>
    </source>
</evidence>
<dbReference type="InterPro" id="IPR051604">
    <property type="entry name" value="Ergot_Alk_Oxidoreductase"/>
</dbReference>
<name>A0ABT8CT75_9FLAO</name>
<feature type="domain" description="NmrA-like" evidence="1">
    <location>
        <begin position="3"/>
        <end position="254"/>
    </location>
</feature>
<proteinExistence type="predicted"/>
<dbReference type="EMBL" id="JAUFQU010000001">
    <property type="protein sequence ID" value="MDN3706838.1"/>
    <property type="molecule type" value="Genomic_DNA"/>
</dbReference>
<evidence type="ECO:0000313" key="2">
    <source>
        <dbReference type="EMBL" id="MDN3706838.1"/>
    </source>
</evidence>
<reference evidence="3" key="1">
    <citation type="journal article" date="2019" name="Int. J. Syst. Evol. Microbiol.">
        <title>The Global Catalogue of Microorganisms (GCM) 10K type strain sequencing project: providing services to taxonomists for standard genome sequencing and annotation.</title>
        <authorList>
            <consortium name="The Broad Institute Genomics Platform"/>
            <consortium name="The Broad Institute Genome Sequencing Center for Infectious Disease"/>
            <person name="Wu L."/>
            <person name="Ma J."/>
        </authorList>
    </citation>
    <scope>NUCLEOTIDE SEQUENCE [LARGE SCALE GENOMIC DNA]</scope>
    <source>
        <strain evidence="3">CECT 7184</strain>
    </source>
</reference>
<dbReference type="PANTHER" id="PTHR43162:SF1">
    <property type="entry name" value="PRESTALK A DIFFERENTIATION PROTEIN A"/>
    <property type="match status" value="1"/>
</dbReference>
<dbReference type="Pfam" id="PF05368">
    <property type="entry name" value="NmrA"/>
    <property type="match status" value="1"/>
</dbReference>
<dbReference type="InterPro" id="IPR036291">
    <property type="entry name" value="NAD(P)-bd_dom_sf"/>
</dbReference>
<dbReference type="Gene3D" id="3.90.25.10">
    <property type="entry name" value="UDP-galactose 4-epimerase, domain 1"/>
    <property type="match status" value="1"/>
</dbReference>
<organism evidence="2 3">
    <name type="scientific">Paenimyroides ceti</name>
    <dbReference type="NCBI Taxonomy" id="395087"/>
    <lineage>
        <taxon>Bacteria</taxon>
        <taxon>Pseudomonadati</taxon>
        <taxon>Bacteroidota</taxon>
        <taxon>Flavobacteriia</taxon>
        <taxon>Flavobacteriales</taxon>
        <taxon>Flavobacteriaceae</taxon>
        <taxon>Paenimyroides</taxon>
    </lineage>
</organism>
<dbReference type="Gene3D" id="3.40.50.720">
    <property type="entry name" value="NAD(P)-binding Rossmann-like Domain"/>
    <property type="match status" value="1"/>
</dbReference>